<name>A0A1E3RLT5_MYCFV</name>
<dbReference type="EMBL" id="MIHA01000005">
    <property type="protein sequence ID" value="ODQ90810.1"/>
    <property type="molecule type" value="Genomic_DNA"/>
</dbReference>
<reference evidence="4" key="1">
    <citation type="submission" date="2016-09" db="EMBL/GenBank/DDBJ databases">
        <authorList>
            <person name="Greninger A.L."/>
            <person name="Jerome K.R."/>
            <person name="Mcnair B."/>
            <person name="Wallis C."/>
            <person name="Fang F."/>
        </authorList>
    </citation>
    <scope>NUCLEOTIDE SEQUENCE [LARGE SCALE GENOMIC DNA]</scope>
    <source>
        <strain evidence="4">M6</strain>
    </source>
</reference>
<proteinExistence type="predicted"/>
<feature type="region of interest" description="Disordered" evidence="1">
    <location>
        <begin position="1"/>
        <end position="20"/>
    </location>
</feature>
<dbReference type="Proteomes" id="UP000094053">
    <property type="component" value="Unassembled WGS sequence"/>
</dbReference>
<dbReference type="Gene3D" id="3.30.750.24">
    <property type="entry name" value="STAS domain"/>
    <property type="match status" value="1"/>
</dbReference>
<evidence type="ECO:0000256" key="1">
    <source>
        <dbReference type="SAM" id="MobiDB-lite"/>
    </source>
</evidence>
<dbReference type="InterPro" id="IPR002645">
    <property type="entry name" value="STAS_dom"/>
</dbReference>
<evidence type="ECO:0000313" key="4">
    <source>
        <dbReference type="Proteomes" id="UP000094053"/>
    </source>
</evidence>
<dbReference type="SUPFAM" id="SSF52091">
    <property type="entry name" value="SpoIIaa-like"/>
    <property type="match status" value="1"/>
</dbReference>
<dbReference type="Pfam" id="PF01740">
    <property type="entry name" value="STAS"/>
    <property type="match status" value="1"/>
</dbReference>
<feature type="domain" description="STAS" evidence="2">
    <location>
        <begin position="23"/>
        <end position="77"/>
    </location>
</feature>
<accession>A0A1E3RLT5</accession>
<comment type="caution">
    <text evidence="3">The sequence shown here is derived from an EMBL/GenBank/DDBJ whole genome shotgun (WGS) entry which is preliminary data.</text>
</comment>
<evidence type="ECO:0000313" key="3">
    <source>
        <dbReference type="EMBL" id="ODQ90810.1"/>
    </source>
</evidence>
<gene>
    <name evidence="3" type="ORF">BHQ18_08790</name>
</gene>
<sequence length="114" mass="12920">MIRTTSNQPRRTRLTLSTERPEPSVVRITAHGEVDASNAAELREYVFRHATDCRNLVLDLREVTFFSSAGFAALRNIDIRCGDTNVIWTLQCGSIVSRVVDLCDPHQTMQQTRD</sequence>
<evidence type="ECO:0000259" key="2">
    <source>
        <dbReference type="PROSITE" id="PS50801"/>
    </source>
</evidence>
<organism evidence="3 4">
    <name type="scientific">Mycolicibacterium flavescens</name>
    <name type="common">Mycobacterium flavescens</name>
    <dbReference type="NCBI Taxonomy" id="1776"/>
    <lineage>
        <taxon>Bacteria</taxon>
        <taxon>Bacillati</taxon>
        <taxon>Actinomycetota</taxon>
        <taxon>Actinomycetes</taxon>
        <taxon>Mycobacteriales</taxon>
        <taxon>Mycobacteriaceae</taxon>
        <taxon>Mycolicibacterium</taxon>
    </lineage>
</organism>
<dbReference type="PROSITE" id="PS50801">
    <property type="entry name" value="STAS"/>
    <property type="match status" value="1"/>
</dbReference>
<dbReference type="STRING" id="1776.BHQ18_08790"/>
<feature type="compositionally biased region" description="Polar residues" evidence="1">
    <location>
        <begin position="1"/>
        <end position="18"/>
    </location>
</feature>
<dbReference type="InterPro" id="IPR036513">
    <property type="entry name" value="STAS_dom_sf"/>
</dbReference>
<keyword evidence="4" id="KW-1185">Reference proteome</keyword>
<dbReference type="CDD" id="cd07043">
    <property type="entry name" value="STAS_anti-anti-sigma_factors"/>
    <property type="match status" value="1"/>
</dbReference>
<protein>
    <recommendedName>
        <fullName evidence="2">STAS domain-containing protein</fullName>
    </recommendedName>
</protein>
<dbReference type="OrthoDB" id="4284170at2"/>
<dbReference type="AlphaFoldDB" id="A0A1E3RLT5"/>